<proteinExistence type="predicted"/>
<keyword evidence="1" id="KW-0472">Membrane</keyword>
<keyword evidence="1" id="KW-1133">Transmembrane helix</keyword>
<comment type="caution">
    <text evidence="2">The sequence shown here is derived from an EMBL/GenBank/DDBJ whole genome shotgun (WGS) entry which is preliminary data.</text>
</comment>
<evidence type="ECO:0000256" key="1">
    <source>
        <dbReference type="SAM" id="Phobius"/>
    </source>
</evidence>
<feature type="transmembrane region" description="Helical" evidence="1">
    <location>
        <begin position="85"/>
        <end position="106"/>
    </location>
</feature>
<dbReference type="EMBL" id="SRLO01000004">
    <property type="protein sequence ID" value="TNN88659.1"/>
    <property type="molecule type" value="Genomic_DNA"/>
</dbReference>
<accession>A0A4Z2JEH5</accession>
<evidence type="ECO:0000313" key="2">
    <source>
        <dbReference type="EMBL" id="TNN88659.1"/>
    </source>
</evidence>
<organism evidence="2 3">
    <name type="scientific">Liparis tanakae</name>
    <name type="common">Tanaka's snailfish</name>
    <dbReference type="NCBI Taxonomy" id="230148"/>
    <lineage>
        <taxon>Eukaryota</taxon>
        <taxon>Metazoa</taxon>
        <taxon>Chordata</taxon>
        <taxon>Craniata</taxon>
        <taxon>Vertebrata</taxon>
        <taxon>Euteleostomi</taxon>
        <taxon>Actinopterygii</taxon>
        <taxon>Neopterygii</taxon>
        <taxon>Teleostei</taxon>
        <taxon>Neoteleostei</taxon>
        <taxon>Acanthomorphata</taxon>
        <taxon>Eupercaria</taxon>
        <taxon>Perciformes</taxon>
        <taxon>Cottioidei</taxon>
        <taxon>Cottales</taxon>
        <taxon>Liparidae</taxon>
        <taxon>Liparis</taxon>
    </lineage>
</organism>
<keyword evidence="1" id="KW-0812">Transmembrane</keyword>
<gene>
    <name evidence="2" type="ORF">EYF80_000991</name>
</gene>
<keyword evidence="3" id="KW-1185">Reference proteome</keyword>
<dbReference type="AlphaFoldDB" id="A0A4Z2JEH5"/>
<evidence type="ECO:0000313" key="3">
    <source>
        <dbReference type="Proteomes" id="UP000314294"/>
    </source>
</evidence>
<dbReference type="Proteomes" id="UP000314294">
    <property type="component" value="Unassembled WGS sequence"/>
</dbReference>
<protein>
    <submittedName>
        <fullName evidence="2">Uncharacterized protein</fullName>
    </submittedName>
</protein>
<name>A0A4Z2JEH5_9TELE</name>
<sequence>MAAPEPKDRERSDKANSVYLKGHPRLIEELRASDVHAVKDGELFVAEGTVGSSSSRLIIDSQSFRSSEPHSHKLSTRFSSRSLALLARTLFLSASYCLCVLSMLMLRLRATFTKAVINFMAAENHKVKKHA</sequence>
<reference evidence="2 3" key="1">
    <citation type="submission" date="2019-03" db="EMBL/GenBank/DDBJ databases">
        <title>First draft genome of Liparis tanakae, snailfish: a comprehensive survey of snailfish specific genes.</title>
        <authorList>
            <person name="Kim W."/>
            <person name="Song I."/>
            <person name="Jeong J.-H."/>
            <person name="Kim D."/>
            <person name="Kim S."/>
            <person name="Ryu S."/>
            <person name="Song J.Y."/>
            <person name="Lee S.K."/>
        </authorList>
    </citation>
    <scope>NUCLEOTIDE SEQUENCE [LARGE SCALE GENOMIC DNA]</scope>
    <source>
        <tissue evidence="2">Muscle</tissue>
    </source>
</reference>